<dbReference type="GO" id="GO:0051537">
    <property type="term" value="F:2 iron, 2 sulfur cluster binding"/>
    <property type="evidence" value="ECO:0007669"/>
    <property type="project" value="UniProtKB-KW"/>
</dbReference>
<evidence type="ECO:0000259" key="20">
    <source>
        <dbReference type="PROSITE" id="PS51296"/>
    </source>
</evidence>
<sequence>MSLLARLIAAIAVWKRVVRHRHDDTGLPEPEADPREREIQADRRAETLVALLLFAAAACAIAFIVFYVVDDDTQLLGLAAGLALALIAAALMVAGLRVVPQVTEVEPRPELDDRVEQEEVVDEVRRGGEGVSRRKLLFAAGGAAGAAVAAAAVVPAASLGPRVDHRPGESPWRRGTRLMTEDGVRLRAADVTPGAFVTAFPEGADMRELGSPVILVRLPVADLRLPAARARWAPEGILAYSKICTHSGCAIALFRSPKYEPTSRPPGLVCPCHYSTFDPAAAAKVVFGPAGRPLPQLPLEIDAEGVLRASGPMSGPVGPAWWGVAEA</sequence>
<keyword evidence="7" id="KW-0679">Respiratory chain</keyword>
<keyword evidence="14" id="KW-0411">Iron-sulfur</keyword>
<evidence type="ECO:0000256" key="11">
    <source>
        <dbReference type="ARBA" id="ARBA00022989"/>
    </source>
</evidence>
<evidence type="ECO:0000256" key="9">
    <source>
        <dbReference type="ARBA" id="ARBA00022714"/>
    </source>
</evidence>
<evidence type="ECO:0000256" key="19">
    <source>
        <dbReference type="SAM" id="Phobius"/>
    </source>
</evidence>
<evidence type="ECO:0000256" key="14">
    <source>
        <dbReference type="ARBA" id="ARBA00023014"/>
    </source>
</evidence>
<keyword evidence="6" id="KW-1003">Cell membrane</keyword>
<dbReference type="InterPro" id="IPR045603">
    <property type="entry name" value="QcrA_N"/>
</dbReference>
<evidence type="ECO:0000256" key="7">
    <source>
        <dbReference type="ARBA" id="ARBA00022660"/>
    </source>
</evidence>
<dbReference type="Gene3D" id="2.102.10.10">
    <property type="entry name" value="Rieske [2Fe-2S] iron-sulphur domain"/>
    <property type="match status" value="1"/>
</dbReference>
<dbReference type="EMBL" id="CP087164">
    <property type="protein sequence ID" value="UGS38364.1"/>
    <property type="molecule type" value="Genomic_DNA"/>
</dbReference>
<evidence type="ECO:0000313" key="21">
    <source>
        <dbReference type="EMBL" id="UGS38364.1"/>
    </source>
</evidence>
<evidence type="ECO:0000256" key="18">
    <source>
        <dbReference type="ARBA" id="ARBA00032409"/>
    </source>
</evidence>
<dbReference type="GO" id="GO:0005886">
    <property type="term" value="C:plasma membrane"/>
    <property type="evidence" value="ECO:0007669"/>
    <property type="project" value="UniProtKB-SubCell"/>
</dbReference>
<keyword evidence="22" id="KW-1185">Reference proteome</keyword>
<evidence type="ECO:0000256" key="4">
    <source>
        <dbReference type="ARBA" id="ARBA00015816"/>
    </source>
</evidence>
<keyword evidence="13" id="KW-0408">Iron</keyword>
<evidence type="ECO:0000313" key="22">
    <source>
        <dbReference type="Proteomes" id="UP001162834"/>
    </source>
</evidence>
<feature type="transmembrane region" description="Helical" evidence="19">
    <location>
        <begin position="47"/>
        <end position="69"/>
    </location>
</feature>
<evidence type="ECO:0000256" key="8">
    <source>
        <dbReference type="ARBA" id="ARBA00022692"/>
    </source>
</evidence>
<evidence type="ECO:0000256" key="6">
    <source>
        <dbReference type="ARBA" id="ARBA00022475"/>
    </source>
</evidence>
<dbReference type="RefSeq" id="WP_259312386.1">
    <property type="nucleotide sequence ID" value="NZ_CP087164.1"/>
</dbReference>
<keyword evidence="10" id="KW-0479">Metal-binding</keyword>
<dbReference type="GO" id="GO:0046872">
    <property type="term" value="F:metal ion binding"/>
    <property type="evidence" value="ECO:0007669"/>
    <property type="project" value="UniProtKB-KW"/>
</dbReference>
<feature type="domain" description="Rieske" evidence="20">
    <location>
        <begin position="210"/>
        <end position="308"/>
    </location>
</feature>
<feature type="transmembrane region" description="Helical" evidence="19">
    <location>
        <begin position="75"/>
        <end position="99"/>
    </location>
</feature>
<keyword evidence="16" id="KW-1015">Disulfide bond</keyword>
<comment type="function">
    <text evidence="1">Iron-sulfur subunit of the cytochrome bc1 complex, an essential component of the respiratory electron transport chain required for ATP synthesis. The bc1 complex catalyzes the oxidation of menaquinol and the reduction of cytochrome c in the respiratory chain. The bc1 complex operates through a Q-cycle mechanism that couples electron transfer to generation of the proton gradient that drives ATP synthesis.</text>
</comment>
<evidence type="ECO:0000256" key="1">
    <source>
        <dbReference type="ARBA" id="ARBA00002494"/>
    </source>
</evidence>
<dbReference type="GO" id="GO:0016705">
    <property type="term" value="F:oxidoreductase activity, acting on paired donors, with incorporation or reduction of molecular oxygen"/>
    <property type="evidence" value="ECO:0007669"/>
    <property type="project" value="UniProtKB-ARBA"/>
</dbReference>
<evidence type="ECO:0000256" key="16">
    <source>
        <dbReference type="ARBA" id="ARBA00023157"/>
    </source>
</evidence>
<feature type="transmembrane region" description="Helical" evidence="19">
    <location>
        <begin position="136"/>
        <end position="157"/>
    </location>
</feature>
<organism evidence="21 22">
    <name type="scientific">Capillimicrobium parvum</name>
    <dbReference type="NCBI Taxonomy" id="2884022"/>
    <lineage>
        <taxon>Bacteria</taxon>
        <taxon>Bacillati</taxon>
        <taxon>Actinomycetota</taxon>
        <taxon>Thermoleophilia</taxon>
        <taxon>Solirubrobacterales</taxon>
        <taxon>Capillimicrobiaceae</taxon>
        <taxon>Capillimicrobium</taxon>
    </lineage>
</organism>
<dbReference type="PANTHER" id="PTHR10134">
    <property type="entry name" value="CYTOCHROME B-C1 COMPLEX SUBUNIT RIESKE, MITOCHONDRIAL"/>
    <property type="match status" value="1"/>
</dbReference>
<dbReference type="Proteomes" id="UP001162834">
    <property type="component" value="Chromosome"/>
</dbReference>
<keyword evidence="7" id="KW-0249">Electron transport</keyword>
<evidence type="ECO:0000256" key="3">
    <source>
        <dbReference type="ARBA" id="ARBA00010651"/>
    </source>
</evidence>
<dbReference type="SUPFAM" id="SSF50022">
    <property type="entry name" value="ISP domain"/>
    <property type="match status" value="1"/>
</dbReference>
<evidence type="ECO:0000256" key="2">
    <source>
        <dbReference type="ARBA" id="ARBA00004651"/>
    </source>
</evidence>
<evidence type="ECO:0000256" key="12">
    <source>
        <dbReference type="ARBA" id="ARBA00023002"/>
    </source>
</evidence>
<dbReference type="Pfam" id="PF00355">
    <property type="entry name" value="Rieske"/>
    <property type="match status" value="1"/>
</dbReference>
<evidence type="ECO:0000256" key="15">
    <source>
        <dbReference type="ARBA" id="ARBA00023136"/>
    </source>
</evidence>
<accession>A0A9E6Y1F7</accession>
<dbReference type="InterPro" id="IPR017941">
    <property type="entry name" value="Rieske_2Fe-2S"/>
</dbReference>
<keyword evidence="15 19" id="KW-0472">Membrane</keyword>
<keyword evidence="11 19" id="KW-1133">Transmembrane helix</keyword>
<reference evidence="21" key="1">
    <citation type="journal article" date="2022" name="Int. J. Syst. Evol. Microbiol.">
        <title>Pseudomonas aegrilactucae sp. nov. and Pseudomonas morbosilactucae sp. nov., pathogens causing bacterial rot of lettuce in Japan.</title>
        <authorList>
            <person name="Sawada H."/>
            <person name="Fujikawa T."/>
            <person name="Satou M."/>
        </authorList>
    </citation>
    <scope>NUCLEOTIDE SEQUENCE</scope>
    <source>
        <strain evidence="21">0166_1</strain>
    </source>
</reference>
<keyword evidence="5" id="KW-0813">Transport</keyword>
<keyword evidence="9" id="KW-0001">2Fe-2S</keyword>
<proteinExistence type="inferred from homology"/>
<evidence type="ECO:0000256" key="13">
    <source>
        <dbReference type="ARBA" id="ARBA00023004"/>
    </source>
</evidence>
<evidence type="ECO:0000256" key="5">
    <source>
        <dbReference type="ARBA" id="ARBA00022448"/>
    </source>
</evidence>
<gene>
    <name evidence="21" type="primary">qcrA</name>
    <name evidence="21" type="ORF">DSM104329_04788</name>
</gene>
<dbReference type="Pfam" id="PF19297">
    <property type="entry name" value="QcrA_N"/>
    <property type="match status" value="1"/>
</dbReference>
<dbReference type="AlphaFoldDB" id="A0A9E6Y1F7"/>
<evidence type="ECO:0000256" key="10">
    <source>
        <dbReference type="ARBA" id="ARBA00022723"/>
    </source>
</evidence>
<dbReference type="GO" id="GO:0004497">
    <property type="term" value="F:monooxygenase activity"/>
    <property type="evidence" value="ECO:0007669"/>
    <property type="project" value="UniProtKB-ARBA"/>
</dbReference>
<dbReference type="PROSITE" id="PS51296">
    <property type="entry name" value="RIESKE"/>
    <property type="match status" value="1"/>
</dbReference>
<comment type="similarity">
    <text evidence="3">Belongs to the Rieske iron-sulfur protein family.</text>
</comment>
<name>A0A9E6Y1F7_9ACTN</name>
<evidence type="ECO:0000256" key="17">
    <source>
        <dbReference type="ARBA" id="ARBA00029586"/>
    </source>
</evidence>
<comment type="subcellular location">
    <subcellularLocation>
        <location evidence="2">Cell membrane</location>
        <topology evidence="2">Multi-pass membrane protein</topology>
    </subcellularLocation>
</comment>
<dbReference type="KEGG" id="sbae:DSM104329_04788"/>
<dbReference type="InterPro" id="IPR036922">
    <property type="entry name" value="Rieske_2Fe-2S_sf"/>
</dbReference>
<keyword evidence="8 19" id="KW-0812">Transmembrane</keyword>
<dbReference type="InterPro" id="IPR014349">
    <property type="entry name" value="Rieske_Fe-S_prot"/>
</dbReference>
<keyword evidence="12" id="KW-0560">Oxidoreductase</keyword>
<protein>
    <recommendedName>
        <fullName evidence="4">Cytochrome bc1 complex Rieske iron-sulfur subunit</fullName>
    </recommendedName>
    <alternativeName>
        <fullName evidence="17">Cytochrome bc1 reductase complex subunit QcrA</fullName>
    </alternativeName>
    <alternativeName>
        <fullName evidence="18">Rieske iron-sulfur protein</fullName>
    </alternativeName>
</protein>